<evidence type="ECO:0000256" key="3">
    <source>
        <dbReference type="ARBA" id="ARBA00023274"/>
    </source>
</evidence>
<keyword evidence="3" id="KW-0687">Ribonucleoprotein</keyword>
<dbReference type="Proteomes" id="UP000694416">
    <property type="component" value="Unplaced"/>
</dbReference>
<sequence length="134" mass="14960">MAPLPRNGMISKPHFHKDLRGRLATWFHQPARKTRRRQAGQAKARGLTVSPRLECNDVILAHCKLPFPGSIDSPASASQVVGITGVSHCAWPHWAFLRLQWVSCFHCQSGQQINQAVLSTEFPCEPKTALKKKV</sequence>
<evidence type="ECO:0000313" key="6">
    <source>
        <dbReference type="Ensembl" id="ENSPTEP00000010990.1"/>
    </source>
</evidence>
<keyword evidence="7" id="KW-1185">Reference proteome</keyword>
<comment type="similarity">
    <text evidence="1">Belongs to the eukaryotic ribosomal protein eL13 family.</text>
</comment>
<reference evidence="6" key="1">
    <citation type="submission" date="2025-08" db="UniProtKB">
        <authorList>
            <consortium name="Ensembl"/>
        </authorList>
    </citation>
    <scope>IDENTIFICATION</scope>
</reference>
<name>A0A8C9GWB8_9PRIM</name>
<evidence type="ECO:0000256" key="5">
    <source>
        <dbReference type="ARBA" id="ARBA00035321"/>
    </source>
</evidence>
<evidence type="ECO:0000256" key="1">
    <source>
        <dbReference type="ARBA" id="ARBA00005640"/>
    </source>
</evidence>
<accession>A0A8C9GWB8</accession>
<reference evidence="6" key="2">
    <citation type="submission" date="2025-09" db="UniProtKB">
        <authorList>
            <consortium name="Ensembl"/>
        </authorList>
    </citation>
    <scope>IDENTIFICATION</scope>
</reference>
<dbReference type="GO" id="GO:0003735">
    <property type="term" value="F:structural constituent of ribosome"/>
    <property type="evidence" value="ECO:0007669"/>
    <property type="project" value="InterPro"/>
</dbReference>
<keyword evidence="2" id="KW-0689">Ribosomal protein</keyword>
<dbReference type="Ensembl" id="ENSPTET00000016615.1">
    <property type="protein sequence ID" value="ENSPTEP00000010990.1"/>
    <property type="gene ID" value="ENSPTEG00000012406.1"/>
</dbReference>
<dbReference type="PANTHER" id="PTHR12138">
    <property type="entry name" value="PRIMATE-EXPANDED PROTEIN FAMILY"/>
    <property type="match status" value="1"/>
</dbReference>
<dbReference type="GO" id="GO:0006412">
    <property type="term" value="P:translation"/>
    <property type="evidence" value="ECO:0007669"/>
    <property type="project" value="InterPro"/>
</dbReference>
<dbReference type="InterPro" id="IPR001380">
    <property type="entry name" value="Ribosomal_eL13"/>
</dbReference>
<dbReference type="Pfam" id="PF01294">
    <property type="entry name" value="Ribosomal_L13e"/>
    <property type="match status" value="1"/>
</dbReference>
<dbReference type="GO" id="GO:1990904">
    <property type="term" value="C:ribonucleoprotein complex"/>
    <property type="evidence" value="ECO:0007669"/>
    <property type="project" value="UniProtKB-KW"/>
</dbReference>
<proteinExistence type="inferred from homology"/>
<evidence type="ECO:0000313" key="7">
    <source>
        <dbReference type="Proteomes" id="UP000694416"/>
    </source>
</evidence>
<protein>
    <recommendedName>
        <fullName evidence="4">Large ribosomal subunit protein eL13</fullName>
    </recommendedName>
    <alternativeName>
        <fullName evidence="5">60S ribosomal protein L13</fullName>
    </alternativeName>
</protein>
<organism evidence="6 7">
    <name type="scientific">Piliocolobus tephrosceles</name>
    <name type="common">Ugandan red Colobus</name>
    <dbReference type="NCBI Taxonomy" id="591936"/>
    <lineage>
        <taxon>Eukaryota</taxon>
        <taxon>Metazoa</taxon>
        <taxon>Chordata</taxon>
        <taxon>Craniata</taxon>
        <taxon>Vertebrata</taxon>
        <taxon>Euteleostomi</taxon>
        <taxon>Mammalia</taxon>
        <taxon>Eutheria</taxon>
        <taxon>Euarchontoglires</taxon>
        <taxon>Primates</taxon>
        <taxon>Haplorrhini</taxon>
        <taxon>Catarrhini</taxon>
        <taxon>Cercopithecidae</taxon>
        <taxon>Colobinae</taxon>
        <taxon>Piliocolobus</taxon>
    </lineage>
</organism>
<evidence type="ECO:0000256" key="2">
    <source>
        <dbReference type="ARBA" id="ARBA00022980"/>
    </source>
</evidence>
<dbReference type="PRINTS" id="PR02045">
    <property type="entry name" value="F138DOMAIN"/>
</dbReference>
<evidence type="ECO:0000256" key="4">
    <source>
        <dbReference type="ARBA" id="ARBA00035216"/>
    </source>
</evidence>
<dbReference type="GO" id="GO:0005840">
    <property type="term" value="C:ribosome"/>
    <property type="evidence" value="ECO:0007669"/>
    <property type="project" value="UniProtKB-KW"/>
</dbReference>
<dbReference type="PANTHER" id="PTHR12138:SF162">
    <property type="entry name" value="CHROMOSOME UNDETERMINED SCAFFOLD_275, WHOLE GENOME SHOTGUN SEQUENCE"/>
    <property type="match status" value="1"/>
</dbReference>
<dbReference type="AlphaFoldDB" id="A0A8C9GWB8"/>